<evidence type="ECO:0000313" key="1">
    <source>
        <dbReference type="EMBL" id="VDO76290.1"/>
    </source>
</evidence>
<dbReference type="EMBL" id="UZAH01026145">
    <property type="protein sequence ID" value="VDO76290.1"/>
    <property type="molecule type" value="Genomic_DNA"/>
</dbReference>
<protein>
    <submittedName>
        <fullName evidence="1">Uncharacterized protein</fullName>
    </submittedName>
</protein>
<accession>A0A3P7XNQ2</accession>
<proteinExistence type="predicted"/>
<gene>
    <name evidence="1" type="ORF">HPBE_LOCUS8421</name>
</gene>
<dbReference type="OrthoDB" id="5776105at2759"/>
<organism evidence="1">
    <name type="scientific">Heligmosomoides polygyrus</name>
    <name type="common">Parasitic roundworm</name>
    <dbReference type="NCBI Taxonomy" id="6339"/>
    <lineage>
        <taxon>Eukaryota</taxon>
        <taxon>Metazoa</taxon>
        <taxon>Ecdysozoa</taxon>
        <taxon>Nematoda</taxon>
        <taxon>Chromadorea</taxon>
        <taxon>Rhabditida</taxon>
        <taxon>Rhabditina</taxon>
        <taxon>Rhabditomorpha</taxon>
        <taxon>Strongyloidea</taxon>
        <taxon>Heligmosomidae</taxon>
        <taxon>Heligmosomoides</taxon>
    </lineage>
</organism>
<sequence length="86" mass="9508">MCPDQNLYDVVEIAVRSYSSVDDICNAIRELLVGYRSLLWSVNVLVYTRATADLLPVHQATSQNVCFLTVNSKNIIVFVASIASSL</sequence>
<dbReference type="AlphaFoldDB" id="A0A3P7XNQ2"/>
<reference evidence="1" key="1">
    <citation type="submission" date="2018-11" db="EMBL/GenBank/DDBJ databases">
        <authorList>
            <consortium name="Pathogen Informatics"/>
        </authorList>
    </citation>
    <scope>NUCLEOTIDE SEQUENCE [LARGE SCALE GENOMIC DNA]</scope>
</reference>
<name>A0A3P7XNQ2_HELPZ</name>